<dbReference type="OrthoDB" id="6817329at2759"/>
<comment type="caution">
    <text evidence="2">The sequence shown here is derived from an EMBL/GenBank/DDBJ whole genome shotgun (WGS) entry which is preliminary data.</text>
</comment>
<keyword evidence="3" id="KW-1185">Reference proteome</keyword>
<protein>
    <submittedName>
        <fullName evidence="2">Uncharacterized protein</fullName>
    </submittedName>
</protein>
<feature type="region of interest" description="Disordered" evidence="1">
    <location>
        <begin position="1"/>
        <end position="34"/>
    </location>
</feature>
<dbReference type="Proteomes" id="UP000299102">
    <property type="component" value="Unassembled WGS sequence"/>
</dbReference>
<organism evidence="2 3">
    <name type="scientific">Eumeta variegata</name>
    <name type="common">Bagworm moth</name>
    <name type="synonym">Eumeta japonica</name>
    <dbReference type="NCBI Taxonomy" id="151549"/>
    <lineage>
        <taxon>Eukaryota</taxon>
        <taxon>Metazoa</taxon>
        <taxon>Ecdysozoa</taxon>
        <taxon>Arthropoda</taxon>
        <taxon>Hexapoda</taxon>
        <taxon>Insecta</taxon>
        <taxon>Pterygota</taxon>
        <taxon>Neoptera</taxon>
        <taxon>Endopterygota</taxon>
        <taxon>Lepidoptera</taxon>
        <taxon>Glossata</taxon>
        <taxon>Ditrysia</taxon>
        <taxon>Tineoidea</taxon>
        <taxon>Psychidae</taxon>
        <taxon>Oiketicinae</taxon>
        <taxon>Eumeta</taxon>
    </lineage>
</organism>
<proteinExistence type="predicted"/>
<dbReference type="AlphaFoldDB" id="A0A4C1T1Z9"/>
<evidence type="ECO:0000313" key="2">
    <source>
        <dbReference type="EMBL" id="GBP08523.1"/>
    </source>
</evidence>
<accession>A0A4C1T1Z9</accession>
<evidence type="ECO:0000256" key="1">
    <source>
        <dbReference type="SAM" id="MobiDB-lite"/>
    </source>
</evidence>
<sequence length="275" mass="30422">MVSVEPGPFVPWGTATSPNPATGPTPVKGLDKDEGPFLKYTAKRKAMKVARRQRKISGGRSSHSDIEIDIKDCKRIRESGGKPSCCDCGQEHAANYRRYSEVPKPKLLAPNKKNRSNLPKDRTVGALTNHISTEFENSSWVVPANSDRKELPRDVSKLIRVKNAALRRAEKHSTCENRCRGTPILNDLDGHQSGAPPASPGVHFEVSVSLHMTSYAEVPVYKAPIGQLRADSISMPDWLRLDQDVRALAICLIRVQINKCAPRLRHSCDTNLESN</sequence>
<name>A0A4C1T1Z9_EUMVA</name>
<evidence type="ECO:0000313" key="3">
    <source>
        <dbReference type="Proteomes" id="UP000299102"/>
    </source>
</evidence>
<reference evidence="2 3" key="1">
    <citation type="journal article" date="2019" name="Commun. Biol.">
        <title>The bagworm genome reveals a unique fibroin gene that provides high tensile strength.</title>
        <authorList>
            <person name="Kono N."/>
            <person name="Nakamura H."/>
            <person name="Ohtoshi R."/>
            <person name="Tomita M."/>
            <person name="Numata K."/>
            <person name="Arakawa K."/>
        </authorList>
    </citation>
    <scope>NUCLEOTIDE SEQUENCE [LARGE SCALE GENOMIC DNA]</scope>
</reference>
<dbReference type="EMBL" id="BGZK01004360">
    <property type="protein sequence ID" value="GBP08523.1"/>
    <property type="molecule type" value="Genomic_DNA"/>
</dbReference>
<gene>
    <name evidence="2" type="ORF">EVAR_71158_1</name>
</gene>